<keyword evidence="2" id="KW-1185">Reference proteome</keyword>
<evidence type="ECO:0000313" key="2">
    <source>
        <dbReference type="Proteomes" id="UP001197093"/>
    </source>
</evidence>
<gene>
    <name evidence="1" type="ORF">NEMBOFW57_001150</name>
</gene>
<reference evidence="1" key="1">
    <citation type="submission" date="2023-02" db="EMBL/GenBank/DDBJ databases">
        <authorList>
            <person name="Palmer J.M."/>
        </authorList>
    </citation>
    <scope>NUCLEOTIDE SEQUENCE</scope>
    <source>
        <strain evidence="1">FW57</strain>
    </source>
</reference>
<proteinExistence type="predicted"/>
<name>A0AAD4HXM5_9PEZI</name>
<organism evidence="1 2">
    <name type="scientific">Staphylotrichum longicolle</name>
    <dbReference type="NCBI Taxonomy" id="669026"/>
    <lineage>
        <taxon>Eukaryota</taxon>
        <taxon>Fungi</taxon>
        <taxon>Dikarya</taxon>
        <taxon>Ascomycota</taxon>
        <taxon>Pezizomycotina</taxon>
        <taxon>Sordariomycetes</taxon>
        <taxon>Sordariomycetidae</taxon>
        <taxon>Sordariales</taxon>
        <taxon>Chaetomiaceae</taxon>
        <taxon>Staphylotrichum</taxon>
    </lineage>
</organism>
<protein>
    <submittedName>
        <fullName evidence="1">Uncharacterized protein</fullName>
    </submittedName>
</protein>
<accession>A0AAD4HXM5</accession>
<dbReference type="EMBL" id="JAHCVI010000001">
    <property type="protein sequence ID" value="KAG7291139.1"/>
    <property type="molecule type" value="Genomic_DNA"/>
</dbReference>
<comment type="caution">
    <text evidence="1">The sequence shown here is derived from an EMBL/GenBank/DDBJ whole genome shotgun (WGS) entry which is preliminary data.</text>
</comment>
<evidence type="ECO:0000313" key="1">
    <source>
        <dbReference type="EMBL" id="KAG7291139.1"/>
    </source>
</evidence>
<dbReference type="Proteomes" id="UP001197093">
    <property type="component" value="Unassembled WGS sequence"/>
</dbReference>
<sequence length="217" mass="24682">MSPFKGGSLRERIMHDEEIVNVALVVFLRSLTVECDDLRPHCMWSPGRYAFRVCDRDGNKVYEARVDGALCRRSNQGLGKWIFGIMEVKPFSRRANRTGICMQEGAQMVAWVSQQPPKDLAEARKRPDHKFCRLLISQERHEVYLTFAVFDADCVDYIRGAVGATQLPSTQGFMQMHEYGPFSTTTRSHMQGLGELVVALCYQLSRGGELRRMPSTD</sequence>
<dbReference type="AlphaFoldDB" id="A0AAD4HXM5"/>